<keyword evidence="5 7" id="KW-1133">Transmembrane helix</keyword>
<dbReference type="Pfam" id="PF01566">
    <property type="entry name" value="Nramp"/>
    <property type="match status" value="1"/>
</dbReference>
<dbReference type="RefSeq" id="WP_188450087.1">
    <property type="nucleotide sequence ID" value="NZ_BMFO01000004.1"/>
</dbReference>
<evidence type="ECO:0000256" key="2">
    <source>
        <dbReference type="ARBA" id="ARBA00022448"/>
    </source>
</evidence>
<feature type="transmembrane region" description="Helical" evidence="7">
    <location>
        <begin position="126"/>
        <end position="150"/>
    </location>
</feature>
<dbReference type="GO" id="GO:0005384">
    <property type="term" value="F:manganese ion transmembrane transporter activity"/>
    <property type="evidence" value="ECO:0007669"/>
    <property type="project" value="TreeGrafter"/>
</dbReference>
<dbReference type="EMBL" id="BMFO01000004">
    <property type="protein sequence ID" value="GGF96910.1"/>
    <property type="molecule type" value="Genomic_DNA"/>
</dbReference>
<dbReference type="PANTHER" id="PTHR11706:SF33">
    <property type="entry name" value="NATURAL RESISTANCE-ASSOCIATED MACROPHAGE PROTEIN 2"/>
    <property type="match status" value="1"/>
</dbReference>
<feature type="transmembrane region" description="Helical" evidence="7">
    <location>
        <begin position="427"/>
        <end position="448"/>
    </location>
</feature>
<reference evidence="8" key="2">
    <citation type="submission" date="2020-09" db="EMBL/GenBank/DDBJ databases">
        <authorList>
            <person name="Sun Q."/>
            <person name="Zhou Y."/>
        </authorList>
    </citation>
    <scope>NUCLEOTIDE SEQUENCE</scope>
    <source>
        <strain evidence="8">CGMCC 1.12726</strain>
    </source>
</reference>
<feature type="transmembrane region" description="Helical" evidence="7">
    <location>
        <begin position="41"/>
        <end position="64"/>
    </location>
</feature>
<comment type="caution">
    <text evidence="8">The sequence shown here is derived from an EMBL/GenBank/DDBJ whole genome shotgun (WGS) entry which is preliminary data.</text>
</comment>
<evidence type="ECO:0000256" key="6">
    <source>
        <dbReference type="ARBA" id="ARBA00023136"/>
    </source>
</evidence>
<evidence type="ECO:0000256" key="1">
    <source>
        <dbReference type="ARBA" id="ARBA00004141"/>
    </source>
</evidence>
<sequence length="451" mass="46663">MTVHGKKKKRHIQHLLRRREGAPAHGLAHHKRGITFQFQRLRAAGIGALAAFFAVLGPGLLAGLSDDDPAGITTYSVLGAEHGYRLLWIIPASTLLLIQFHLMAVRIGAATGKGFVAVIRAHWGKGWGYAAVLGLLFANFGTICAEYAGISAAASLAGVPPWISAPLAAVLISLVVVLGSFYRIERVLLFISSTLALYIVDGILAGPDWSLVWRHSLVPSMPTHPAGWIAIAAALGTTLAPWGLAFIQSYAVDKKITVANLGWERVDVVIGSILTGLIGLAIAVACAATLHRAGIAITDAKDVALALEPLAGRFATVLFGAGLLGASLLAAAVVPIATAYSIAEGIGAPASLDLDSRHFQLFYAAFVGLVVAAASVVSIPGLPLIPLIYTSQVVNAVMLPLHAIALILLSGNAALMGAAKSSRADLIAGWVSVTLILACVGALAASWLGGV</sequence>
<evidence type="ECO:0000313" key="8">
    <source>
        <dbReference type="EMBL" id="GGF96910.1"/>
    </source>
</evidence>
<comment type="subcellular location">
    <subcellularLocation>
        <location evidence="1">Membrane</location>
        <topology evidence="1">Multi-pass membrane protein</topology>
    </subcellularLocation>
</comment>
<reference evidence="8" key="1">
    <citation type="journal article" date="2014" name="Int. J. Syst. Evol. Microbiol.">
        <title>Complete genome sequence of Corynebacterium casei LMG S-19264T (=DSM 44701T), isolated from a smear-ripened cheese.</title>
        <authorList>
            <consortium name="US DOE Joint Genome Institute (JGI-PGF)"/>
            <person name="Walter F."/>
            <person name="Albersmeier A."/>
            <person name="Kalinowski J."/>
            <person name="Ruckert C."/>
        </authorList>
    </citation>
    <scope>NUCLEOTIDE SEQUENCE</scope>
    <source>
        <strain evidence="8">CGMCC 1.12726</strain>
    </source>
</reference>
<evidence type="ECO:0000256" key="3">
    <source>
        <dbReference type="ARBA" id="ARBA00022692"/>
    </source>
</evidence>
<evidence type="ECO:0000313" key="9">
    <source>
        <dbReference type="Proteomes" id="UP000632858"/>
    </source>
</evidence>
<protein>
    <submittedName>
        <fullName evidence="8">Mn transporter</fullName>
    </submittedName>
</protein>
<feature type="transmembrane region" description="Helical" evidence="7">
    <location>
        <begin position="162"/>
        <end position="182"/>
    </location>
</feature>
<gene>
    <name evidence="8" type="ORF">GCM10010960_18220</name>
</gene>
<evidence type="ECO:0000256" key="4">
    <source>
        <dbReference type="ARBA" id="ARBA00022847"/>
    </source>
</evidence>
<evidence type="ECO:0000256" key="5">
    <source>
        <dbReference type="ARBA" id="ARBA00022989"/>
    </source>
</evidence>
<dbReference type="GO" id="GO:0015293">
    <property type="term" value="F:symporter activity"/>
    <property type="evidence" value="ECO:0007669"/>
    <property type="project" value="UniProtKB-KW"/>
</dbReference>
<feature type="transmembrane region" description="Helical" evidence="7">
    <location>
        <begin position="361"/>
        <end position="385"/>
    </location>
</feature>
<dbReference type="PANTHER" id="PTHR11706">
    <property type="entry name" value="SOLUTE CARRIER PROTEIN FAMILY 11 MEMBER"/>
    <property type="match status" value="1"/>
</dbReference>
<feature type="transmembrane region" description="Helical" evidence="7">
    <location>
        <begin position="310"/>
        <end position="340"/>
    </location>
</feature>
<dbReference type="GO" id="GO:0015086">
    <property type="term" value="F:cadmium ion transmembrane transporter activity"/>
    <property type="evidence" value="ECO:0007669"/>
    <property type="project" value="TreeGrafter"/>
</dbReference>
<accession>A0A917FR14</accession>
<keyword evidence="3 7" id="KW-0812">Transmembrane</keyword>
<keyword evidence="6 7" id="KW-0472">Membrane</keyword>
<organism evidence="8 9">
    <name type="scientific">Arenimonas maotaiensis</name>
    <dbReference type="NCBI Taxonomy" id="1446479"/>
    <lineage>
        <taxon>Bacteria</taxon>
        <taxon>Pseudomonadati</taxon>
        <taxon>Pseudomonadota</taxon>
        <taxon>Gammaproteobacteria</taxon>
        <taxon>Lysobacterales</taxon>
        <taxon>Lysobacteraceae</taxon>
        <taxon>Arenimonas</taxon>
    </lineage>
</organism>
<proteinExistence type="predicted"/>
<feature type="transmembrane region" description="Helical" evidence="7">
    <location>
        <begin position="187"/>
        <end position="206"/>
    </location>
</feature>
<feature type="transmembrane region" description="Helical" evidence="7">
    <location>
        <begin position="226"/>
        <end position="247"/>
    </location>
</feature>
<feature type="transmembrane region" description="Helical" evidence="7">
    <location>
        <begin position="397"/>
        <end position="415"/>
    </location>
</feature>
<keyword evidence="2" id="KW-0813">Transport</keyword>
<evidence type="ECO:0000256" key="7">
    <source>
        <dbReference type="SAM" id="Phobius"/>
    </source>
</evidence>
<dbReference type="AlphaFoldDB" id="A0A917FR14"/>
<dbReference type="InterPro" id="IPR001046">
    <property type="entry name" value="NRAMP_fam"/>
</dbReference>
<keyword evidence="4" id="KW-0769">Symport</keyword>
<keyword evidence="9" id="KW-1185">Reference proteome</keyword>
<dbReference type="GO" id="GO:0034755">
    <property type="term" value="P:iron ion transmembrane transport"/>
    <property type="evidence" value="ECO:0007669"/>
    <property type="project" value="TreeGrafter"/>
</dbReference>
<dbReference type="GO" id="GO:0005886">
    <property type="term" value="C:plasma membrane"/>
    <property type="evidence" value="ECO:0007669"/>
    <property type="project" value="TreeGrafter"/>
</dbReference>
<feature type="transmembrane region" description="Helical" evidence="7">
    <location>
        <begin position="84"/>
        <end position="105"/>
    </location>
</feature>
<name>A0A917FR14_9GAMM</name>
<feature type="transmembrane region" description="Helical" evidence="7">
    <location>
        <begin position="268"/>
        <end position="290"/>
    </location>
</feature>
<dbReference type="Proteomes" id="UP000632858">
    <property type="component" value="Unassembled WGS sequence"/>
</dbReference>